<dbReference type="GO" id="GO:0006865">
    <property type="term" value="P:amino acid transport"/>
    <property type="evidence" value="ECO:0007669"/>
    <property type="project" value="UniProtKB-KW"/>
</dbReference>
<dbReference type="SUPFAM" id="SSF53822">
    <property type="entry name" value="Periplasmic binding protein-like I"/>
    <property type="match status" value="1"/>
</dbReference>
<dbReference type="AlphaFoldDB" id="A0A0D6PBW0"/>
<dbReference type="Proteomes" id="UP000032668">
    <property type="component" value="Unassembled WGS sequence"/>
</dbReference>
<reference evidence="5 6" key="1">
    <citation type="submission" date="2012-11" db="EMBL/GenBank/DDBJ databases">
        <title>Whole genome sequence of Acidocella aminolytica 101 = DSM 11237.</title>
        <authorList>
            <person name="Azuma Y."/>
            <person name="Higashiura N."/>
            <person name="Hirakawa H."/>
            <person name="Matsushita K."/>
        </authorList>
    </citation>
    <scope>NUCLEOTIDE SEQUENCE [LARGE SCALE GENOMIC DNA]</scope>
    <source>
        <strain evidence="6">101 / DSM 11237</strain>
    </source>
</reference>
<protein>
    <submittedName>
        <fullName evidence="5">ABC transporter</fullName>
    </submittedName>
</protein>
<dbReference type="PROSITE" id="PS51318">
    <property type="entry name" value="TAT"/>
    <property type="match status" value="1"/>
</dbReference>
<evidence type="ECO:0000256" key="1">
    <source>
        <dbReference type="ARBA" id="ARBA00010062"/>
    </source>
</evidence>
<dbReference type="OrthoDB" id="6753945at2"/>
<evidence type="ECO:0000313" key="5">
    <source>
        <dbReference type="EMBL" id="GAN78851.1"/>
    </source>
</evidence>
<dbReference type="PANTHER" id="PTHR30483">
    <property type="entry name" value="LEUCINE-SPECIFIC-BINDING PROTEIN"/>
    <property type="match status" value="1"/>
</dbReference>
<evidence type="ECO:0000256" key="2">
    <source>
        <dbReference type="ARBA" id="ARBA00022729"/>
    </source>
</evidence>
<accession>A0A0D6PBW0</accession>
<dbReference type="RefSeq" id="WP_048877338.1">
    <property type="nucleotide sequence ID" value="NZ_BANC01000010.1"/>
</dbReference>
<evidence type="ECO:0000313" key="6">
    <source>
        <dbReference type="Proteomes" id="UP000032668"/>
    </source>
</evidence>
<keyword evidence="3" id="KW-0029">Amino-acid transport</keyword>
<dbReference type="InterPro" id="IPR028082">
    <property type="entry name" value="Peripla_BP_I"/>
</dbReference>
<dbReference type="EMBL" id="BANC01000010">
    <property type="protein sequence ID" value="GAN78851.1"/>
    <property type="molecule type" value="Genomic_DNA"/>
</dbReference>
<dbReference type="InterPro" id="IPR028081">
    <property type="entry name" value="Leu-bd"/>
</dbReference>
<comment type="similarity">
    <text evidence="1">Belongs to the leucine-binding protein family.</text>
</comment>
<dbReference type="InterPro" id="IPR006311">
    <property type="entry name" value="TAT_signal"/>
</dbReference>
<keyword evidence="3" id="KW-0813">Transport</keyword>
<dbReference type="STRING" id="1120923.SAMN02746095_02337"/>
<keyword evidence="2" id="KW-0732">Signal</keyword>
<gene>
    <name evidence="5" type="ORF">Aam_010_029</name>
</gene>
<evidence type="ECO:0000259" key="4">
    <source>
        <dbReference type="Pfam" id="PF13458"/>
    </source>
</evidence>
<dbReference type="PANTHER" id="PTHR30483:SF6">
    <property type="entry name" value="PERIPLASMIC BINDING PROTEIN OF ABC TRANSPORTER FOR NATURAL AMINO ACIDS"/>
    <property type="match status" value="1"/>
</dbReference>
<dbReference type="Gene3D" id="3.40.50.2300">
    <property type="match status" value="2"/>
</dbReference>
<evidence type="ECO:0000256" key="3">
    <source>
        <dbReference type="ARBA" id="ARBA00022970"/>
    </source>
</evidence>
<keyword evidence="6" id="KW-1185">Reference proteome</keyword>
<organism evidence="5 6">
    <name type="scientific">Acidocella aminolytica 101 = DSM 11237</name>
    <dbReference type="NCBI Taxonomy" id="1120923"/>
    <lineage>
        <taxon>Bacteria</taxon>
        <taxon>Pseudomonadati</taxon>
        <taxon>Pseudomonadota</taxon>
        <taxon>Alphaproteobacteria</taxon>
        <taxon>Acetobacterales</taxon>
        <taxon>Acidocellaceae</taxon>
        <taxon>Acidocella</taxon>
    </lineage>
</organism>
<feature type="domain" description="Leucine-binding protein" evidence="4">
    <location>
        <begin position="40"/>
        <end position="383"/>
    </location>
</feature>
<dbReference type="CDD" id="cd06337">
    <property type="entry name" value="PBP1_ABC_ligand_binding-like"/>
    <property type="match status" value="1"/>
</dbReference>
<dbReference type="InterPro" id="IPR051010">
    <property type="entry name" value="BCAA_transport"/>
</dbReference>
<comment type="caution">
    <text evidence="5">The sequence shown here is derived from an EMBL/GenBank/DDBJ whole genome shotgun (WGS) entry which is preliminary data.</text>
</comment>
<name>A0A0D6PBW0_9PROT</name>
<proteinExistence type="inferred from homology"/>
<sequence length="434" mass="46588">MSHQESAAKAGLSRRLILGGAAGLSLGAALSPARAAAANTLRVGFVSPRTGPLAGFGEGDPFILSLVRKAFANGLALNGTTYEVSIFDRDTQSDPSRASQLAKDLINGQQIDLMLTTSTPEVVNPVADACEAAGVPCLSTIVPWESWYFGRGAKPGQPSPFKWTYHFCFGTEQFKDLYISTWNNTVSSNKRVAVLCPNDADGNAIRAHLLPDLSKAGFDMVDPGGYQDGTTDYSAQIAMFKKAGCEVFCTFPIPPDFTAFWRQAAQQGLTRQMKIVTVAKTGLFPSQMEALGPLGYGINAGAYWHPVFPYSSALTGLSSMQLANAYQNKTGRQWEQQLGPSLALFDAMVATLKSAADPKNKAAVAKAMSTLQTTTVMGKIDFVNGPVPNVATTNLIGAQWMKAKSGKFKLDYRTFEHVEDTSVPIQGPLEPYKM</sequence>
<dbReference type="Pfam" id="PF13458">
    <property type="entry name" value="Peripla_BP_6"/>
    <property type="match status" value="1"/>
</dbReference>